<sequence length="108" mass="12577">MTELPAEKKLSVLFRLEPGCLGPEGAELIEGFCNFANSNINELPYASYQFVPRFDKNLPEWEYKINSRNLNNDRVSSYLAIFGQVKNQFEESLEEQVTEYIEIYLDRT</sequence>
<keyword evidence="2" id="KW-1185">Reference proteome</keyword>
<dbReference type="STRING" id="1123010.SAMN02745724_01314"/>
<gene>
    <name evidence="1" type="ORF">SAMN02745724_01314</name>
</gene>
<evidence type="ECO:0000313" key="1">
    <source>
        <dbReference type="EMBL" id="SFC29199.1"/>
    </source>
</evidence>
<dbReference type="AlphaFoldDB" id="A0A1I1HYG0"/>
<dbReference type="RefSeq" id="WP_091981988.1">
    <property type="nucleotide sequence ID" value="NZ_FOLO01000007.1"/>
</dbReference>
<dbReference type="OrthoDB" id="5768421at2"/>
<evidence type="ECO:0000313" key="2">
    <source>
        <dbReference type="Proteomes" id="UP000198862"/>
    </source>
</evidence>
<organism evidence="1 2">
    <name type="scientific">Pseudoalteromonas denitrificans DSM 6059</name>
    <dbReference type="NCBI Taxonomy" id="1123010"/>
    <lineage>
        <taxon>Bacteria</taxon>
        <taxon>Pseudomonadati</taxon>
        <taxon>Pseudomonadota</taxon>
        <taxon>Gammaproteobacteria</taxon>
        <taxon>Alteromonadales</taxon>
        <taxon>Pseudoalteromonadaceae</taxon>
        <taxon>Pseudoalteromonas</taxon>
    </lineage>
</organism>
<proteinExistence type="predicted"/>
<accession>A0A1I1HYG0</accession>
<name>A0A1I1HYG0_9GAMM</name>
<protein>
    <submittedName>
        <fullName evidence="1">Uncharacterized protein</fullName>
    </submittedName>
</protein>
<dbReference type="Proteomes" id="UP000198862">
    <property type="component" value="Unassembled WGS sequence"/>
</dbReference>
<reference evidence="1 2" key="1">
    <citation type="submission" date="2016-10" db="EMBL/GenBank/DDBJ databases">
        <authorList>
            <person name="de Groot N.N."/>
        </authorList>
    </citation>
    <scope>NUCLEOTIDE SEQUENCE [LARGE SCALE GENOMIC DNA]</scope>
    <source>
        <strain evidence="1 2">DSM 6059</strain>
    </source>
</reference>
<dbReference type="EMBL" id="FOLO01000007">
    <property type="protein sequence ID" value="SFC29199.1"/>
    <property type="molecule type" value="Genomic_DNA"/>
</dbReference>